<evidence type="ECO:0000313" key="1">
    <source>
        <dbReference type="EMBL" id="KZD89324.1"/>
    </source>
</evidence>
<name>A0AAP1H6S6_BACIU</name>
<accession>A0AAP1H6S6</accession>
<evidence type="ECO:0008006" key="3">
    <source>
        <dbReference type="Google" id="ProtNLM"/>
    </source>
</evidence>
<organism evidence="1 2">
    <name type="scientific">Bacillus subtilis</name>
    <dbReference type="NCBI Taxonomy" id="1423"/>
    <lineage>
        <taxon>Bacteria</taxon>
        <taxon>Bacillati</taxon>
        <taxon>Bacillota</taxon>
        <taxon>Bacilli</taxon>
        <taxon>Bacillales</taxon>
        <taxon>Bacillaceae</taxon>
        <taxon>Bacillus</taxon>
    </lineage>
</organism>
<protein>
    <recommendedName>
        <fullName evidence="3">DUF3168 domain-containing protein</fullName>
    </recommendedName>
</protein>
<reference evidence="1 2" key="1">
    <citation type="submission" date="2015-09" db="EMBL/GenBank/DDBJ databases">
        <title>Spore heat resistance.</title>
        <authorList>
            <person name="Boekhorst J."/>
            <person name="Berendsen E.M."/>
            <person name="Wells-Bennik M.H."/>
            <person name="Kuipers O.P."/>
        </authorList>
    </citation>
    <scope>NUCLEOTIDE SEQUENCE [LARGE SCALE GENOMIC DNA]</scope>
    <source>
        <strain evidence="1 2">B4122</strain>
    </source>
</reference>
<gene>
    <name evidence="1" type="ORF">B4122_3710</name>
</gene>
<comment type="caution">
    <text evidence="1">The sequence shown here is derived from an EMBL/GenBank/DDBJ whole genome shotgun (WGS) entry which is preliminary data.</text>
</comment>
<sequence length="127" mass="14574">MINYEPIIATELYEDETINQLTGGRVYAGEFPSEFSSQYPHILVAEMDNVDVSYTDNKARASEIDIQVNIWIKADDNIGPLQTAVDNKMKSLNCKRITVSSFNESERDAFRKAFLYRTIVKLEEENK</sequence>
<dbReference type="Proteomes" id="UP000076442">
    <property type="component" value="Unassembled WGS sequence"/>
</dbReference>
<dbReference type="RefSeq" id="WP_042975092.1">
    <property type="nucleotide sequence ID" value="NZ_JXHR01000006.1"/>
</dbReference>
<dbReference type="AlphaFoldDB" id="A0AAP1H6S6"/>
<evidence type="ECO:0000313" key="2">
    <source>
        <dbReference type="Proteomes" id="UP000076442"/>
    </source>
</evidence>
<dbReference type="EMBL" id="LJZV01000024">
    <property type="protein sequence ID" value="KZD89324.1"/>
    <property type="molecule type" value="Genomic_DNA"/>
</dbReference>
<proteinExistence type="predicted"/>